<dbReference type="GO" id="GO:0003677">
    <property type="term" value="F:DNA binding"/>
    <property type="evidence" value="ECO:0007669"/>
    <property type="project" value="UniProtKB-KW"/>
</dbReference>
<evidence type="ECO:0000313" key="7">
    <source>
        <dbReference type="EMBL" id="RPA94725.1"/>
    </source>
</evidence>
<dbReference type="InterPro" id="IPR008721">
    <property type="entry name" value="ORC6_cyclin_first"/>
</dbReference>
<keyword evidence="5" id="KW-0539">Nucleus</keyword>
<sequence>MNKALESTLSGLIPSLVGPVPQELTDLSASLITQSRNRISSLKPAEEATRAYVCAHIACDRYCHISCFS</sequence>
<gene>
    <name evidence="7" type="ORF">L873DRAFT_1813991</name>
</gene>
<comment type="subcellular location">
    <subcellularLocation>
        <location evidence="1">Nucleus</location>
    </subcellularLocation>
</comment>
<proteinExistence type="inferred from homology"/>
<dbReference type="Pfam" id="PF05460">
    <property type="entry name" value="ORC6"/>
    <property type="match status" value="1"/>
</dbReference>
<evidence type="ECO:0000259" key="6">
    <source>
        <dbReference type="Pfam" id="PF05460"/>
    </source>
</evidence>
<dbReference type="AlphaFoldDB" id="A0A3N4J958"/>
<protein>
    <recommendedName>
        <fullName evidence="6">ORC6 first cyclin-like domain-containing protein</fullName>
    </recommendedName>
</protein>
<dbReference type="Proteomes" id="UP000276215">
    <property type="component" value="Unassembled WGS sequence"/>
</dbReference>
<keyword evidence="4" id="KW-0238">DNA-binding</keyword>
<dbReference type="EMBL" id="ML120434">
    <property type="protein sequence ID" value="RPA94725.1"/>
    <property type="molecule type" value="Genomic_DNA"/>
</dbReference>
<evidence type="ECO:0000256" key="1">
    <source>
        <dbReference type="ARBA" id="ARBA00004123"/>
    </source>
</evidence>
<organism evidence="7 8">
    <name type="scientific">Choiromyces venosus 120613-1</name>
    <dbReference type="NCBI Taxonomy" id="1336337"/>
    <lineage>
        <taxon>Eukaryota</taxon>
        <taxon>Fungi</taxon>
        <taxon>Dikarya</taxon>
        <taxon>Ascomycota</taxon>
        <taxon>Pezizomycotina</taxon>
        <taxon>Pezizomycetes</taxon>
        <taxon>Pezizales</taxon>
        <taxon>Tuberaceae</taxon>
        <taxon>Choiromyces</taxon>
    </lineage>
</organism>
<comment type="similarity">
    <text evidence="2">Belongs to the ORC6 family.</text>
</comment>
<dbReference type="GO" id="GO:0005664">
    <property type="term" value="C:nuclear origin of replication recognition complex"/>
    <property type="evidence" value="ECO:0007669"/>
    <property type="project" value="InterPro"/>
</dbReference>
<keyword evidence="3" id="KW-0235">DNA replication</keyword>
<accession>A0A3N4J958</accession>
<evidence type="ECO:0000256" key="4">
    <source>
        <dbReference type="ARBA" id="ARBA00023125"/>
    </source>
</evidence>
<evidence type="ECO:0000256" key="3">
    <source>
        <dbReference type="ARBA" id="ARBA00022705"/>
    </source>
</evidence>
<evidence type="ECO:0000313" key="8">
    <source>
        <dbReference type="Proteomes" id="UP000276215"/>
    </source>
</evidence>
<dbReference type="STRING" id="1336337.A0A3N4J958"/>
<keyword evidence="8" id="KW-1185">Reference proteome</keyword>
<dbReference type="GO" id="GO:0006260">
    <property type="term" value="P:DNA replication"/>
    <property type="evidence" value="ECO:0007669"/>
    <property type="project" value="UniProtKB-KW"/>
</dbReference>
<evidence type="ECO:0000256" key="2">
    <source>
        <dbReference type="ARBA" id="ARBA00010840"/>
    </source>
</evidence>
<evidence type="ECO:0000256" key="5">
    <source>
        <dbReference type="ARBA" id="ARBA00023242"/>
    </source>
</evidence>
<feature type="domain" description="ORC6 first cyclin-like" evidence="6">
    <location>
        <begin position="9"/>
        <end position="62"/>
    </location>
</feature>
<name>A0A3N4J958_9PEZI</name>
<reference evidence="7 8" key="1">
    <citation type="journal article" date="2018" name="Nat. Ecol. Evol.">
        <title>Pezizomycetes genomes reveal the molecular basis of ectomycorrhizal truffle lifestyle.</title>
        <authorList>
            <person name="Murat C."/>
            <person name="Payen T."/>
            <person name="Noel B."/>
            <person name="Kuo A."/>
            <person name="Morin E."/>
            <person name="Chen J."/>
            <person name="Kohler A."/>
            <person name="Krizsan K."/>
            <person name="Balestrini R."/>
            <person name="Da Silva C."/>
            <person name="Montanini B."/>
            <person name="Hainaut M."/>
            <person name="Levati E."/>
            <person name="Barry K.W."/>
            <person name="Belfiori B."/>
            <person name="Cichocki N."/>
            <person name="Clum A."/>
            <person name="Dockter R.B."/>
            <person name="Fauchery L."/>
            <person name="Guy J."/>
            <person name="Iotti M."/>
            <person name="Le Tacon F."/>
            <person name="Lindquist E.A."/>
            <person name="Lipzen A."/>
            <person name="Malagnac F."/>
            <person name="Mello A."/>
            <person name="Molinier V."/>
            <person name="Miyauchi S."/>
            <person name="Poulain J."/>
            <person name="Riccioni C."/>
            <person name="Rubini A."/>
            <person name="Sitrit Y."/>
            <person name="Splivallo R."/>
            <person name="Traeger S."/>
            <person name="Wang M."/>
            <person name="Zifcakova L."/>
            <person name="Wipf D."/>
            <person name="Zambonelli A."/>
            <person name="Paolocci F."/>
            <person name="Nowrousian M."/>
            <person name="Ottonello S."/>
            <person name="Baldrian P."/>
            <person name="Spatafora J.W."/>
            <person name="Henrissat B."/>
            <person name="Nagy L.G."/>
            <person name="Aury J.M."/>
            <person name="Wincker P."/>
            <person name="Grigoriev I.V."/>
            <person name="Bonfante P."/>
            <person name="Martin F.M."/>
        </authorList>
    </citation>
    <scope>NUCLEOTIDE SEQUENCE [LARGE SCALE GENOMIC DNA]</scope>
    <source>
        <strain evidence="7 8">120613-1</strain>
    </source>
</reference>